<name>A0A9D1KII5_9MOLU</name>
<dbReference type="InterPro" id="IPR036514">
    <property type="entry name" value="SGNH_hydro_sf"/>
</dbReference>
<reference evidence="1" key="1">
    <citation type="submission" date="2020-10" db="EMBL/GenBank/DDBJ databases">
        <authorList>
            <person name="Gilroy R."/>
        </authorList>
    </citation>
    <scope>NUCLEOTIDE SEQUENCE</scope>
    <source>
        <strain evidence="1">ChiW17-6978</strain>
    </source>
</reference>
<organism evidence="1 2">
    <name type="scientific">Candidatus Pelethenecus faecipullorum</name>
    <dbReference type="NCBI Taxonomy" id="2840900"/>
    <lineage>
        <taxon>Bacteria</taxon>
        <taxon>Bacillati</taxon>
        <taxon>Mycoplasmatota</taxon>
        <taxon>Mollicutes</taxon>
        <taxon>Candidatus Pelethenecus</taxon>
    </lineage>
</organism>
<gene>
    <name evidence="1" type="ORF">IAD46_00670</name>
</gene>
<dbReference type="AlphaFoldDB" id="A0A9D1KII5"/>
<evidence type="ECO:0000313" key="2">
    <source>
        <dbReference type="Proteomes" id="UP000886758"/>
    </source>
</evidence>
<dbReference type="Gene3D" id="3.40.50.1110">
    <property type="entry name" value="SGNH hydrolase"/>
    <property type="match status" value="1"/>
</dbReference>
<evidence type="ECO:0000313" key="1">
    <source>
        <dbReference type="EMBL" id="HIT49517.1"/>
    </source>
</evidence>
<protein>
    <submittedName>
        <fullName evidence="1">Uncharacterized protein</fullName>
    </submittedName>
</protein>
<proteinExistence type="predicted"/>
<comment type="caution">
    <text evidence="1">The sequence shown here is derived from an EMBL/GenBank/DDBJ whole genome shotgun (WGS) entry which is preliminary data.</text>
</comment>
<dbReference type="Proteomes" id="UP000886758">
    <property type="component" value="Unassembled WGS sequence"/>
</dbReference>
<reference evidence="1" key="2">
    <citation type="journal article" date="2021" name="PeerJ">
        <title>Extensive microbial diversity within the chicken gut microbiome revealed by metagenomics and culture.</title>
        <authorList>
            <person name="Gilroy R."/>
            <person name="Ravi A."/>
            <person name="Getino M."/>
            <person name="Pursley I."/>
            <person name="Horton D.L."/>
            <person name="Alikhan N.F."/>
            <person name="Baker D."/>
            <person name="Gharbi K."/>
            <person name="Hall N."/>
            <person name="Watson M."/>
            <person name="Adriaenssens E.M."/>
            <person name="Foster-Nyarko E."/>
            <person name="Jarju S."/>
            <person name="Secka A."/>
            <person name="Antonio M."/>
            <person name="Oren A."/>
            <person name="Chaudhuri R.R."/>
            <person name="La Ragione R."/>
            <person name="Hildebrand F."/>
            <person name="Pallen M.J."/>
        </authorList>
    </citation>
    <scope>NUCLEOTIDE SEQUENCE</scope>
    <source>
        <strain evidence="1">ChiW17-6978</strain>
    </source>
</reference>
<dbReference type="EMBL" id="DVLF01000024">
    <property type="protein sequence ID" value="HIT49517.1"/>
    <property type="molecule type" value="Genomic_DNA"/>
</dbReference>
<dbReference type="SUPFAM" id="SSF52266">
    <property type="entry name" value="SGNH hydrolase"/>
    <property type="match status" value="1"/>
</dbReference>
<sequence length="163" mass="18969">MKKKIVIFGGSLFEGIRFVNGTYQVFATKSLSELMQCCDIDNYSNQEMTSKLAYELIEKLKVKDNYDDCILALGERELDHLDEFVQNMEKIIAYLQKHHIRILLVSLPKEQMTSPNAYCLQQQLDQLAWTYNIDYLYDGVTDQCVSYQFSNDSELKHAILELC</sequence>
<accession>A0A9D1KII5</accession>